<gene>
    <name evidence="2" type="ORF">QPJ95_17205</name>
</gene>
<name>A0A9Y2L006_9RHOB</name>
<sequence>MTPSRAQTYQAQYRKGGRTRRVPIARHDKTTEDEARKLAKEGMGQVTKGDPHSAEDRIGKAWGKYRLT</sequence>
<organism evidence="2 3">
    <name type="scientific">Parasedimentitalea psychrophila</name>
    <dbReference type="NCBI Taxonomy" id="2997337"/>
    <lineage>
        <taxon>Bacteria</taxon>
        <taxon>Pseudomonadati</taxon>
        <taxon>Pseudomonadota</taxon>
        <taxon>Alphaproteobacteria</taxon>
        <taxon>Rhodobacterales</taxon>
        <taxon>Paracoccaceae</taxon>
        <taxon>Parasedimentitalea</taxon>
    </lineage>
</organism>
<dbReference type="InterPro" id="IPR038488">
    <property type="entry name" value="Integrase_DNA-bd_sf"/>
</dbReference>
<dbReference type="Proteomes" id="UP001238334">
    <property type="component" value="Chromosome"/>
</dbReference>
<dbReference type="KEGG" id="ppso:QPJ95_17205"/>
<dbReference type="EMBL" id="CP127247">
    <property type="protein sequence ID" value="WIY24319.1"/>
    <property type="molecule type" value="Genomic_DNA"/>
</dbReference>
<evidence type="ECO:0000313" key="2">
    <source>
        <dbReference type="EMBL" id="WIY24319.1"/>
    </source>
</evidence>
<proteinExistence type="predicted"/>
<accession>A0A9Y2L006</accession>
<dbReference type="AlphaFoldDB" id="A0A9Y2L006"/>
<keyword evidence="3" id="KW-1185">Reference proteome</keyword>
<evidence type="ECO:0000256" key="1">
    <source>
        <dbReference type="SAM" id="MobiDB-lite"/>
    </source>
</evidence>
<feature type="compositionally biased region" description="Basic and acidic residues" evidence="1">
    <location>
        <begin position="25"/>
        <end position="40"/>
    </location>
</feature>
<feature type="compositionally biased region" description="Basic and acidic residues" evidence="1">
    <location>
        <begin position="49"/>
        <end position="59"/>
    </location>
</feature>
<dbReference type="Gene3D" id="3.30.160.390">
    <property type="entry name" value="Integrase, DNA-binding domain"/>
    <property type="match status" value="1"/>
</dbReference>
<evidence type="ECO:0000313" key="3">
    <source>
        <dbReference type="Proteomes" id="UP001238334"/>
    </source>
</evidence>
<reference evidence="2 3" key="1">
    <citation type="submission" date="2023-06" db="EMBL/GenBank/DDBJ databases">
        <title>Parasedimentitalea psychrophila sp. nov., a psychrophilic bacterium isolated from deep-sea sediment.</title>
        <authorList>
            <person name="Li A."/>
        </authorList>
    </citation>
    <scope>NUCLEOTIDE SEQUENCE [LARGE SCALE GENOMIC DNA]</scope>
    <source>
        <strain evidence="2 3">QS115</strain>
    </source>
</reference>
<dbReference type="RefSeq" id="WP_270919516.1">
    <property type="nucleotide sequence ID" value="NZ_CP127247.1"/>
</dbReference>
<evidence type="ECO:0008006" key="4">
    <source>
        <dbReference type="Google" id="ProtNLM"/>
    </source>
</evidence>
<protein>
    <recommendedName>
        <fullName evidence="4">Integrase</fullName>
    </recommendedName>
</protein>
<feature type="compositionally biased region" description="Basic residues" evidence="1">
    <location>
        <begin position="15"/>
        <end position="24"/>
    </location>
</feature>
<feature type="region of interest" description="Disordered" evidence="1">
    <location>
        <begin position="1"/>
        <end position="68"/>
    </location>
</feature>
<feature type="compositionally biased region" description="Polar residues" evidence="1">
    <location>
        <begin position="1"/>
        <end position="11"/>
    </location>
</feature>